<dbReference type="AlphaFoldDB" id="A0A940MTG4"/>
<reference evidence="3" key="1">
    <citation type="submission" date="2021-03" db="EMBL/GenBank/DDBJ databases">
        <authorList>
            <person name="So Y."/>
        </authorList>
    </citation>
    <scope>NUCLEOTIDE SEQUENCE</scope>
    <source>
        <strain evidence="3">SG15</strain>
    </source>
</reference>
<accession>A0A940MTG4</accession>
<keyword evidence="4" id="KW-1185">Reference proteome</keyword>
<evidence type="ECO:0000256" key="1">
    <source>
        <dbReference type="SAM" id="MobiDB-lite"/>
    </source>
</evidence>
<comment type="caution">
    <text evidence="3">The sequence shown here is derived from an EMBL/GenBank/DDBJ whole genome shotgun (WGS) entry which is preliminary data.</text>
</comment>
<keyword evidence="3" id="KW-0456">Lyase</keyword>
<evidence type="ECO:0000313" key="3">
    <source>
        <dbReference type="EMBL" id="MBP0491616.1"/>
    </source>
</evidence>
<dbReference type="RefSeq" id="WP_209370212.1">
    <property type="nucleotide sequence ID" value="NZ_JAGIZA010000001.1"/>
</dbReference>
<dbReference type="GO" id="GO:0004852">
    <property type="term" value="F:uroporphyrinogen-III synthase activity"/>
    <property type="evidence" value="ECO:0007669"/>
    <property type="project" value="UniProtKB-EC"/>
</dbReference>
<name>A0A940MTG4_9PROT</name>
<organism evidence="3 4">
    <name type="scientific">Roseomonas indoligenes</name>
    <dbReference type="NCBI Taxonomy" id="2820811"/>
    <lineage>
        <taxon>Bacteria</taxon>
        <taxon>Pseudomonadati</taxon>
        <taxon>Pseudomonadota</taxon>
        <taxon>Alphaproteobacteria</taxon>
        <taxon>Acetobacterales</taxon>
        <taxon>Roseomonadaceae</taxon>
        <taxon>Roseomonas</taxon>
    </lineage>
</organism>
<dbReference type="Pfam" id="PF02602">
    <property type="entry name" value="HEM4"/>
    <property type="match status" value="1"/>
</dbReference>
<protein>
    <submittedName>
        <fullName evidence="3">Uroporphyrinogen-III synthase</fullName>
        <ecNumber evidence="3">4.2.1.75</ecNumber>
    </submittedName>
</protein>
<dbReference type="Proteomes" id="UP000677537">
    <property type="component" value="Unassembled WGS sequence"/>
</dbReference>
<proteinExistence type="predicted"/>
<dbReference type="InterPro" id="IPR003754">
    <property type="entry name" value="4pyrrol_synth_uPrphyn_synth"/>
</dbReference>
<feature type="region of interest" description="Disordered" evidence="1">
    <location>
        <begin position="229"/>
        <end position="250"/>
    </location>
</feature>
<dbReference type="Gene3D" id="3.40.50.10090">
    <property type="match status" value="2"/>
</dbReference>
<evidence type="ECO:0000259" key="2">
    <source>
        <dbReference type="Pfam" id="PF02602"/>
    </source>
</evidence>
<dbReference type="InterPro" id="IPR036108">
    <property type="entry name" value="4pyrrol_syn_uPrphyn_synt_sf"/>
</dbReference>
<dbReference type="SUPFAM" id="SSF69618">
    <property type="entry name" value="HemD-like"/>
    <property type="match status" value="1"/>
</dbReference>
<feature type="domain" description="Tetrapyrrole biosynthesis uroporphyrinogen III synthase" evidence="2">
    <location>
        <begin position="20"/>
        <end position="231"/>
    </location>
</feature>
<evidence type="ECO:0000313" key="4">
    <source>
        <dbReference type="Proteomes" id="UP000677537"/>
    </source>
</evidence>
<dbReference type="EMBL" id="JAGIZA010000001">
    <property type="protein sequence ID" value="MBP0491616.1"/>
    <property type="molecule type" value="Genomic_DNA"/>
</dbReference>
<sequence length="250" mass="24704">MAPDAPACLITRPEPGGGATAARVAALGWCPVAAPALILSPLSMEPAPGARAALLPSAAAIPALAGAVPPDLPVLAVGEATAAAARAAGFTAVEAAHGDAASLAALATARLDPRAGPLLLAAGRGYGDDLASDLVGRGFAVIRREAYAVAEAPGFPPEARAALSAGQIRAALFLSPRSARVAIALLEAAGLRGAATGIRAVALSGRVAEALTSLKWKGLDVAPRPDHDALLDLLGPAPSPAPRPDQKDRP</sequence>
<gene>
    <name evidence="3" type="ORF">J5Y10_02350</name>
</gene>
<dbReference type="GO" id="GO:0033014">
    <property type="term" value="P:tetrapyrrole biosynthetic process"/>
    <property type="evidence" value="ECO:0007669"/>
    <property type="project" value="InterPro"/>
</dbReference>
<dbReference type="EC" id="4.2.1.75" evidence="3"/>